<evidence type="ECO:0000313" key="2">
    <source>
        <dbReference type="EMBL" id="MBM7634742.1"/>
    </source>
</evidence>
<dbReference type="InterPro" id="IPR050126">
    <property type="entry name" value="Ap4A_hydrolase"/>
</dbReference>
<dbReference type="PANTHER" id="PTHR42850:SF4">
    <property type="entry name" value="ZINC-DEPENDENT ENDOPOLYPHOSPHATASE"/>
    <property type="match status" value="1"/>
</dbReference>
<dbReference type="RefSeq" id="WP_204699516.1">
    <property type="nucleotide sequence ID" value="NZ_JAFBEC010000016.1"/>
</dbReference>
<dbReference type="PANTHER" id="PTHR42850">
    <property type="entry name" value="METALLOPHOSPHOESTERASE"/>
    <property type="match status" value="1"/>
</dbReference>
<dbReference type="InterPro" id="IPR004843">
    <property type="entry name" value="Calcineurin-like_PHP"/>
</dbReference>
<evidence type="ECO:0000313" key="3">
    <source>
        <dbReference type="Proteomes" id="UP000741863"/>
    </source>
</evidence>
<keyword evidence="3" id="KW-1185">Reference proteome</keyword>
<dbReference type="InterPro" id="IPR029052">
    <property type="entry name" value="Metallo-depent_PP-like"/>
</dbReference>
<dbReference type="EC" id="3.1.3.16" evidence="2"/>
<accession>A0ABS2PHI5</accession>
<dbReference type="SUPFAM" id="SSF56300">
    <property type="entry name" value="Metallo-dependent phosphatases"/>
    <property type="match status" value="1"/>
</dbReference>
<comment type="caution">
    <text evidence="2">The sequence shown here is derived from an EMBL/GenBank/DDBJ whole genome shotgun (WGS) entry which is preliminary data.</text>
</comment>
<dbReference type="CDD" id="cd00144">
    <property type="entry name" value="MPP_PPP_family"/>
    <property type="match status" value="1"/>
</dbReference>
<proteinExistence type="predicted"/>
<sequence>MQKQKAFVIGDLHGCYDELQQLLEHWNRDEEMLVFLGDYIDRGPKSLQVVQCVMKLQNQYDDVIALKGNHEDMFLDWMNSEQVERFLRNGGVQTLDSMIEQSETFDEGSYTAFRAIIEEEFDEELRFMKQLPHFHEWGDYFFVHAGIDVNKELADQTKEDYLWVREPFHAGCNRSGKTIIFGHTPVQRLHEDERDEAWFSECETKIGIDGGAVFGGPLIGLKVALDGEPEVIVVNIEDEV</sequence>
<dbReference type="Proteomes" id="UP000741863">
    <property type="component" value="Unassembled WGS sequence"/>
</dbReference>
<dbReference type="PROSITE" id="PS00125">
    <property type="entry name" value="SER_THR_PHOSPHATASE"/>
    <property type="match status" value="1"/>
</dbReference>
<name>A0ABS2PHI5_9BACL</name>
<dbReference type="PRINTS" id="PR00114">
    <property type="entry name" value="STPHPHTASE"/>
</dbReference>
<organism evidence="2 3">
    <name type="scientific">Geomicrobium sediminis</name>
    <dbReference type="NCBI Taxonomy" id="1347788"/>
    <lineage>
        <taxon>Bacteria</taxon>
        <taxon>Bacillati</taxon>
        <taxon>Bacillota</taxon>
        <taxon>Bacilli</taxon>
        <taxon>Bacillales</taxon>
        <taxon>Geomicrobium</taxon>
    </lineage>
</organism>
<dbReference type="EMBL" id="JAFBEC010000016">
    <property type="protein sequence ID" value="MBM7634742.1"/>
    <property type="molecule type" value="Genomic_DNA"/>
</dbReference>
<dbReference type="GO" id="GO:0004722">
    <property type="term" value="F:protein serine/threonine phosphatase activity"/>
    <property type="evidence" value="ECO:0007669"/>
    <property type="project" value="UniProtKB-EC"/>
</dbReference>
<evidence type="ECO:0000259" key="1">
    <source>
        <dbReference type="PROSITE" id="PS00125"/>
    </source>
</evidence>
<dbReference type="Gene3D" id="3.60.21.10">
    <property type="match status" value="1"/>
</dbReference>
<reference evidence="2 3" key="1">
    <citation type="submission" date="2021-01" db="EMBL/GenBank/DDBJ databases">
        <title>Genomic Encyclopedia of Type Strains, Phase IV (KMG-IV): sequencing the most valuable type-strain genomes for metagenomic binning, comparative biology and taxonomic classification.</title>
        <authorList>
            <person name="Goeker M."/>
        </authorList>
    </citation>
    <scope>NUCLEOTIDE SEQUENCE [LARGE SCALE GENOMIC DNA]</scope>
    <source>
        <strain evidence="2 3">DSM 25540</strain>
    </source>
</reference>
<gene>
    <name evidence="2" type="ORF">JOD17_003868</name>
</gene>
<feature type="domain" description="Serine/threonine specific protein phosphatases" evidence="1">
    <location>
        <begin position="66"/>
        <end position="71"/>
    </location>
</feature>
<protein>
    <submittedName>
        <fullName evidence="2">Serine/threonine protein phosphatase 1</fullName>
        <ecNumber evidence="2">3.1.3.16</ecNumber>
    </submittedName>
</protein>
<dbReference type="Pfam" id="PF00149">
    <property type="entry name" value="Metallophos"/>
    <property type="match status" value="1"/>
</dbReference>
<dbReference type="InterPro" id="IPR006186">
    <property type="entry name" value="Ser/Thr-sp_prot-phosphatase"/>
</dbReference>
<keyword evidence="2" id="KW-0378">Hydrolase</keyword>